<accession>A0ABW5HAY4</accession>
<dbReference type="EMBL" id="JBHUKS010000016">
    <property type="protein sequence ID" value="MFD2470292.1"/>
    <property type="molecule type" value="Genomic_DNA"/>
</dbReference>
<feature type="compositionally biased region" description="Basic and acidic residues" evidence="1">
    <location>
        <begin position="60"/>
        <end position="81"/>
    </location>
</feature>
<name>A0ABW5HAY4_9PSEU</name>
<gene>
    <name evidence="2" type="ORF">ACFSVL_23090</name>
</gene>
<reference evidence="3" key="1">
    <citation type="journal article" date="2019" name="Int. J. Syst. Evol. Microbiol.">
        <title>The Global Catalogue of Microorganisms (GCM) 10K type strain sequencing project: providing services to taxonomists for standard genome sequencing and annotation.</title>
        <authorList>
            <consortium name="The Broad Institute Genomics Platform"/>
            <consortium name="The Broad Institute Genome Sequencing Center for Infectious Disease"/>
            <person name="Wu L."/>
            <person name="Ma J."/>
        </authorList>
    </citation>
    <scope>NUCLEOTIDE SEQUENCE [LARGE SCALE GENOMIC DNA]</scope>
    <source>
        <strain evidence="3">CGMCC 4.7641</strain>
    </source>
</reference>
<keyword evidence="3" id="KW-1185">Reference proteome</keyword>
<evidence type="ECO:0000256" key="1">
    <source>
        <dbReference type="SAM" id="MobiDB-lite"/>
    </source>
</evidence>
<organism evidence="2 3">
    <name type="scientific">Amycolatopsis silviterrae</name>
    <dbReference type="NCBI Taxonomy" id="1656914"/>
    <lineage>
        <taxon>Bacteria</taxon>
        <taxon>Bacillati</taxon>
        <taxon>Actinomycetota</taxon>
        <taxon>Actinomycetes</taxon>
        <taxon>Pseudonocardiales</taxon>
        <taxon>Pseudonocardiaceae</taxon>
        <taxon>Amycolatopsis</taxon>
    </lineage>
</organism>
<comment type="caution">
    <text evidence="2">The sequence shown here is derived from an EMBL/GenBank/DDBJ whole genome shotgun (WGS) entry which is preliminary data.</text>
</comment>
<dbReference type="Proteomes" id="UP001597483">
    <property type="component" value="Unassembled WGS sequence"/>
</dbReference>
<feature type="compositionally biased region" description="Low complexity" evidence="1">
    <location>
        <begin position="44"/>
        <end position="56"/>
    </location>
</feature>
<evidence type="ECO:0000313" key="2">
    <source>
        <dbReference type="EMBL" id="MFD2470292.1"/>
    </source>
</evidence>
<proteinExistence type="predicted"/>
<evidence type="ECO:0008006" key="4">
    <source>
        <dbReference type="Google" id="ProtNLM"/>
    </source>
</evidence>
<protein>
    <recommendedName>
        <fullName evidence="4">DUF3558 domain-containing protein</fullName>
    </recommendedName>
</protein>
<dbReference type="RefSeq" id="WP_378307406.1">
    <property type="nucleotide sequence ID" value="NZ_JBHUKS010000016.1"/>
</dbReference>
<evidence type="ECO:0000313" key="3">
    <source>
        <dbReference type="Proteomes" id="UP001597483"/>
    </source>
</evidence>
<feature type="region of interest" description="Disordered" evidence="1">
    <location>
        <begin position="37"/>
        <end position="81"/>
    </location>
</feature>
<sequence length="223" mass="22693">MDRRIGGAGGGSDPGPGTGRLVAAAAVALVLAGGTSGVLGAGGTATETGTTSASSANAKDLGKRTNESKKSARSGKADEALNRMGMRALKKTVKRDLKCVAASTGQVRDFFLRAPCKSLDRILLAVGDTAGNSAVISVAWTSFANRTDADAFENLEAVQGSGDITPLAGALLGLAGIHFTGHHYQSHRDGTKVIIAETETIGGHVDDEVLDALAEVAVWLPKP</sequence>